<dbReference type="GO" id="GO:0008233">
    <property type="term" value="F:peptidase activity"/>
    <property type="evidence" value="ECO:0007669"/>
    <property type="project" value="UniProtKB-KW"/>
</dbReference>
<evidence type="ECO:0000256" key="1">
    <source>
        <dbReference type="SAM" id="Phobius"/>
    </source>
</evidence>
<keyword evidence="3" id="KW-0378">Hydrolase</keyword>
<dbReference type="RefSeq" id="WP_086857698.1">
    <property type="nucleotide sequence ID" value="NZ_JADBEG010000001.1"/>
</dbReference>
<dbReference type="PANTHER" id="PTHR34978">
    <property type="entry name" value="POSSIBLE SENSOR-TRANSDUCER PROTEIN BLAR"/>
    <property type="match status" value="1"/>
</dbReference>
<protein>
    <submittedName>
        <fullName evidence="3">Zn-dependent protease with chaperone function</fullName>
    </submittedName>
</protein>
<organism evidence="3 4">
    <name type="scientific">Amycolatopsis lexingtonensis</name>
    <dbReference type="NCBI Taxonomy" id="218822"/>
    <lineage>
        <taxon>Bacteria</taxon>
        <taxon>Bacillati</taxon>
        <taxon>Actinomycetota</taxon>
        <taxon>Actinomycetes</taxon>
        <taxon>Pseudonocardiales</taxon>
        <taxon>Pseudonocardiaceae</taxon>
        <taxon>Amycolatopsis</taxon>
    </lineage>
</organism>
<keyword evidence="1" id="KW-0472">Membrane</keyword>
<feature type="domain" description="Peptidase M56" evidence="2">
    <location>
        <begin position="150"/>
        <end position="233"/>
    </location>
</feature>
<dbReference type="EMBL" id="JADBEG010000001">
    <property type="protein sequence ID" value="MBE1495890.1"/>
    <property type="molecule type" value="Genomic_DNA"/>
</dbReference>
<comment type="caution">
    <text evidence="3">The sequence shown here is derived from an EMBL/GenBank/DDBJ whole genome shotgun (WGS) entry which is preliminary data.</text>
</comment>
<keyword evidence="4" id="KW-1185">Reference proteome</keyword>
<reference evidence="3 4" key="1">
    <citation type="submission" date="2020-10" db="EMBL/GenBank/DDBJ databases">
        <title>Sequencing the genomes of 1000 actinobacteria strains.</title>
        <authorList>
            <person name="Klenk H.-P."/>
        </authorList>
    </citation>
    <scope>NUCLEOTIDE SEQUENCE [LARGE SCALE GENOMIC DNA]</scope>
    <source>
        <strain evidence="3 4">DSM 44653</strain>
    </source>
</reference>
<evidence type="ECO:0000259" key="2">
    <source>
        <dbReference type="Pfam" id="PF05569"/>
    </source>
</evidence>
<name>A0ABR9HY98_9PSEU</name>
<dbReference type="Pfam" id="PF05569">
    <property type="entry name" value="Peptidase_M56"/>
    <property type="match status" value="1"/>
</dbReference>
<gene>
    <name evidence="3" type="ORF">H4696_002990</name>
</gene>
<evidence type="ECO:0000313" key="4">
    <source>
        <dbReference type="Proteomes" id="UP000631670"/>
    </source>
</evidence>
<dbReference type="PANTHER" id="PTHR34978:SF3">
    <property type="entry name" value="SLR0241 PROTEIN"/>
    <property type="match status" value="1"/>
</dbReference>
<evidence type="ECO:0000313" key="3">
    <source>
        <dbReference type="EMBL" id="MBE1495890.1"/>
    </source>
</evidence>
<proteinExistence type="predicted"/>
<dbReference type="Gene3D" id="3.30.2010.10">
    <property type="entry name" value="Metalloproteases ('zincins'), catalytic domain"/>
    <property type="match status" value="1"/>
</dbReference>
<keyword evidence="1" id="KW-1133">Transmembrane helix</keyword>
<sequence>MILAAALLLGSVAVGWWSPRPLSRLAAARIDPGTVLAWWLLTAVGVAAGAVAGVLFLVLPGHGPADALVRLLHDCWSALDHDGLPALDPIAGTVSGTVLAAVIGQLALASLRRRRRRNVLHRRHLTALRLTGARDTRPVPTLWLPEARPIAYSLGGRRPLVVASDGLAARLTDRELGAVLAHERAHVRRHHHLLTAWSEVLGRTLRFVPLMRELPVAVRLLVELAADQAAAAQCGSEPLRSALLSIRAVNGPPRALALAGGDTAIRLSRLGNGSPTSAAATITGCVTALLAPAAVAVLLVVGGSLLLCP</sequence>
<keyword evidence="3" id="KW-0645">Protease</keyword>
<dbReference type="InterPro" id="IPR052173">
    <property type="entry name" value="Beta-lactam_resp_regulator"/>
</dbReference>
<accession>A0ABR9HY98</accession>
<dbReference type="InterPro" id="IPR008756">
    <property type="entry name" value="Peptidase_M56"/>
</dbReference>
<feature type="transmembrane region" description="Helical" evidence="1">
    <location>
        <begin position="278"/>
        <end position="307"/>
    </location>
</feature>
<keyword evidence="1" id="KW-0812">Transmembrane</keyword>
<dbReference type="CDD" id="cd07326">
    <property type="entry name" value="M56_BlaR1_MecR1_like"/>
    <property type="match status" value="1"/>
</dbReference>
<dbReference type="Proteomes" id="UP000631670">
    <property type="component" value="Unassembled WGS sequence"/>
</dbReference>
<feature type="transmembrane region" description="Helical" evidence="1">
    <location>
        <begin position="36"/>
        <end position="59"/>
    </location>
</feature>
<dbReference type="GO" id="GO:0006508">
    <property type="term" value="P:proteolysis"/>
    <property type="evidence" value="ECO:0007669"/>
    <property type="project" value="UniProtKB-KW"/>
</dbReference>